<keyword evidence="2 4" id="KW-0547">Nucleotide-binding</keyword>
<dbReference type="PANTHER" id="PTHR22683:SF41">
    <property type="entry name" value="DNA TRANSLOCASE FTSK"/>
    <property type="match status" value="1"/>
</dbReference>
<protein>
    <submittedName>
        <fullName evidence="6">FtsK/SpoIIIE domain-containing protein</fullName>
    </submittedName>
</protein>
<dbReference type="RefSeq" id="WP_275037801.1">
    <property type="nucleotide sequence ID" value="NZ_CP118721.1"/>
</dbReference>
<evidence type="ECO:0000256" key="2">
    <source>
        <dbReference type="ARBA" id="ARBA00022741"/>
    </source>
</evidence>
<evidence type="ECO:0000256" key="3">
    <source>
        <dbReference type="ARBA" id="ARBA00022840"/>
    </source>
</evidence>
<gene>
    <name evidence="6" type="ORF">PWO00_28410</name>
</gene>
<dbReference type="InterPro" id="IPR002543">
    <property type="entry name" value="FtsK_dom"/>
</dbReference>
<name>A0ABD7X3Z2_PRIAR</name>
<keyword evidence="6" id="KW-0614">Plasmid</keyword>
<reference evidence="6 7" key="1">
    <citation type="submission" date="2023-02" db="EMBL/GenBank/DDBJ databases">
        <title>Complete genome sequence of Priestia aryabhattai G5MAi6, a methanol-tolerant strain isolated from tap water in Hong Kong.</title>
        <authorList>
            <person name="Leung K.M."/>
            <person name="Lai G.K.K."/>
            <person name="Griffin S.D.J."/>
        </authorList>
    </citation>
    <scope>NUCLEOTIDE SEQUENCE [LARGE SCALE GENOMIC DNA]</scope>
    <source>
        <strain evidence="6 7">G5MAi6</strain>
        <plasmid evidence="6 7">pG5MAi6_3</plasmid>
    </source>
</reference>
<dbReference type="PROSITE" id="PS50901">
    <property type="entry name" value="FTSK"/>
    <property type="match status" value="1"/>
</dbReference>
<evidence type="ECO:0000313" key="6">
    <source>
        <dbReference type="EMBL" id="WEA47301.1"/>
    </source>
</evidence>
<comment type="subcellular location">
    <subcellularLocation>
        <location evidence="1">Membrane</location>
        <topology evidence="1">Multi-pass membrane protein</topology>
    </subcellularLocation>
</comment>
<evidence type="ECO:0000256" key="4">
    <source>
        <dbReference type="PROSITE-ProRule" id="PRU00289"/>
    </source>
</evidence>
<sequence length="409" mass="46691">MTIIKYLKNKKTLRMARRALKRAFSAGGIYNSYKNSGGKQIRHYPNIVDMRTNMKSETFTYVFSLPVGFDPGELRKRSYVFRQIFGTNIELKGEDKVFTLTLFNKSLPKEIKYDFTVIRNMLKVHRLPVICGQDKFGQWIHYDLAEHPHILLAGETGSGKSTQLRSILSTFMLMKTPDELHLYLADCKQAEFHMFKNAAHVKCVVSQKEHIIKMLQFVQKEMKKRGDLTESLGVNHIDKLPPEHKQPYIVVCIDEIAMLRGEKVADELMKDLGFMGRSNGIFLIASLQRPTSDCLDTTVRSQLTTKMGFHVGSAKEANIIETTGADKLVTKGRFIMRGINGLTELQAPYLDEKIADELLSPFMTPKFTNPYTNSQPTSAPRISDEIFKDLKTVDDIFGQDDENWEDDSK</sequence>
<feature type="domain" description="FtsK" evidence="5">
    <location>
        <begin position="137"/>
        <end position="318"/>
    </location>
</feature>
<proteinExistence type="predicted"/>
<dbReference type="GO" id="GO:0005524">
    <property type="term" value="F:ATP binding"/>
    <property type="evidence" value="ECO:0007669"/>
    <property type="project" value="UniProtKB-UniRule"/>
</dbReference>
<dbReference type="InterPro" id="IPR027417">
    <property type="entry name" value="P-loop_NTPase"/>
</dbReference>
<dbReference type="Pfam" id="PF01580">
    <property type="entry name" value="FtsK_SpoIIIE"/>
    <property type="match status" value="1"/>
</dbReference>
<accession>A0ABD7X3Z2</accession>
<evidence type="ECO:0000259" key="5">
    <source>
        <dbReference type="PROSITE" id="PS50901"/>
    </source>
</evidence>
<evidence type="ECO:0000313" key="7">
    <source>
        <dbReference type="Proteomes" id="UP001220217"/>
    </source>
</evidence>
<dbReference type="AlphaFoldDB" id="A0ABD7X3Z2"/>
<dbReference type="Proteomes" id="UP001220217">
    <property type="component" value="Plasmid pG5MAi6_3"/>
</dbReference>
<organism evidence="6 7">
    <name type="scientific">Priestia aryabhattai</name>
    <name type="common">Bacillus aryabhattai</name>
    <dbReference type="NCBI Taxonomy" id="412384"/>
    <lineage>
        <taxon>Bacteria</taxon>
        <taxon>Bacillati</taxon>
        <taxon>Bacillota</taxon>
        <taxon>Bacilli</taxon>
        <taxon>Bacillales</taxon>
        <taxon>Bacillaceae</taxon>
        <taxon>Priestia</taxon>
    </lineage>
</organism>
<dbReference type="GO" id="GO:0016020">
    <property type="term" value="C:membrane"/>
    <property type="evidence" value="ECO:0007669"/>
    <property type="project" value="UniProtKB-SubCell"/>
</dbReference>
<dbReference type="EMBL" id="CP118721">
    <property type="protein sequence ID" value="WEA47301.1"/>
    <property type="molecule type" value="Genomic_DNA"/>
</dbReference>
<keyword evidence="3 4" id="KW-0067">ATP-binding</keyword>
<dbReference type="InterPro" id="IPR050206">
    <property type="entry name" value="FtsK/SpoIIIE/SftA"/>
</dbReference>
<dbReference type="Gene3D" id="3.40.50.300">
    <property type="entry name" value="P-loop containing nucleotide triphosphate hydrolases"/>
    <property type="match status" value="1"/>
</dbReference>
<dbReference type="SUPFAM" id="SSF52540">
    <property type="entry name" value="P-loop containing nucleoside triphosphate hydrolases"/>
    <property type="match status" value="1"/>
</dbReference>
<evidence type="ECO:0000256" key="1">
    <source>
        <dbReference type="ARBA" id="ARBA00004141"/>
    </source>
</evidence>
<dbReference type="PANTHER" id="PTHR22683">
    <property type="entry name" value="SPORULATION PROTEIN RELATED"/>
    <property type="match status" value="1"/>
</dbReference>
<geneLocation type="plasmid" evidence="6 7">
    <name>pG5MAi6_3</name>
</geneLocation>
<feature type="binding site" evidence="4">
    <location>
        <begin position="154"/>
        <end position="161"/>
    </location>
    <ligand>
        <name>ATP</name>
        <dbReference type="ChEBI" id="CHEBI:30616"/>
    </ligand>
</feature>